<keyword evidence="2" id="KW-1185">Reference proteome</keyword>
<dbReference type="EMBL" id="SESI01000004">
    <property type="protein sequence ID" value="TQQ79073.1"/>
    <property type="molecule type" value="Genomic_DNA"/>
</dbReference>
<gene>
    <name evidence="1" type="ORF">EWF95_13180</name>
</gene>
<evidence type="ECO:0000313" key="1">
    <source>
        <dbReference type="EMBL" id="TQQ79073.1"/>
    </source>
</evidence>
<comment type="caution">
    <text evidence="1">The sequence shown here is derived from an EMBL/GenBank/DDBJ whole genome shotgun (WGS) entry which is preliminary data.</text>
</comment>
<protein>
    <submittedName>
        <fullName evidence="1">Uncharacterized protein</fullName>
    </submittedName>
</protein>
<sequence>MHADTPAFDRETVRSIIAVLTQLKNTDTATGHDDLLSATITRVWACYDGEPFEVDPESITATDVETAHTALTAHSPTQQDAQAYREAHGTPHPNMPLKIGFDFVDTASRYRTGSLPSFRTWKAIYSHDGTVITERAYAYEDAIALRPVIDDVRYTATATKRDADGTVRVTLKERPFRTDIDVYIHENTAQTVTIEGHDGPNVPSETHPINTLGAALDTESGDDTEGADDTEIVVTESLDDVVSFIDDQGWEYDADDDIDLPE</sequence>
<name>A0A544QL51_9EURY</name>
<organism evidence="1 2">
    <name type="scientific">Halonotius roseus</name>
    <dbReference type="NCBI Taxonomy" id="2511997"/>
    <lineage>
        <taxon>Archaea</taxon>
        <taxon>Methanobacteriati</taxon>
        <taxon>Methanobacteriota</taxon>
        <taxon>Stenosarchaea group</taxon>
        <taxon>Halobacteria</taxon>
        <taxon>Halobacteriales</taxon>
        <taxon>Haloferacaceae</taxon>
        <taxon>Halonotius</taxon>
    </lineage>
</organism>
<dbReference type="OrthoDB" id="335450at2157"/>
<evidence type="ECO:0000313" key="2">
    <source>
        <dbReference type="Proteomes" id="UP000315385"/>
    </source>
</evidence>
<reference evidence="1 2" key="1">
    <citation type="submission" date="2019-02" db="EMBL/GenBank/DDBJ databases">
        <title>Halonotius sp. a new haloqrchaeon isolated from saline water.</title>
        <authorList>
            <person name="Duran-Viseras A."/>
            <person name="Sanchez-Porro C."/>
            <person name="Ventosa A."/>
        </authorList>
    </citation>
    <scope>NUCLEOTIDE SEQUENCE [LARGE SCALE GENOMIC DNA]</scope>
    <source>
        <strain evidence="1 2">F9-27</strain>
    </source>
</reference>
<dbReference type="Proteomes" id="UP000315385">
    <property type="component" value="Unassembled WGS sequence"/>
</dbReference>
<proteinExistence type="predicted"/>
<accession>A0A544QL51</accession>
<dbReference type="RefSeq" id="WP_142444546.1">
    <property type="nucleotide sequence ID" value="NZ_SESI01000004.1"/>
</dbReference>
<dbReference type="AlphaFoldDB" id="A0A544QL51"/>